<dbReference type="InterPro" id="IPR039425">
    <property type="entry name" value="RNA_pol_sigma-70-like"/>
</dbReference>
<keyword evidence="9" id="KW-1185">Reference proteome</keyword>
<evidence type="ECO:0000256" key="3">
    <source>
        <dbReference type="ARBA" id="ARBA00023082"/>
    </source>
</evidence>
<keyword evidence="4" id="KW-0238">DNA-binding</keyword>
<dbReference type="PANTHER" id="PTHR43133">
    <property type="entry name" value="RNA POLYMERASE ECF-TYPE SIGMA FACTO"/>
    <property type="match status" value="1"/>
</dbReference>
<accession>A0A8J3NK67</accession>
<dbReference type="InterPro" id="IPR013249">
    <property type="entry name" value="RNA_pol_sigma70_r4_t2"/>
</dbReference>
<dbReference type="GO" id="GO:0016987">
    <property type="term" value="F:sigma factor activity"/>
    <property type="evidence" value="ECO:0007669"/>
    <property type="project" value="UniProtKB-KW"/>
</dbReference>
<evidence type="ECO:0000259" key="6">
    <source>
        <dbReference type="Pfam" id="PF04542"/>
    </source>
</evidence>
<protein>
    <submittedName>
        <fullName evidence="8">RNA polymerase sigma24 factor</fullName>
    </submittedName>
</protein>
<dbReference type="RefSeq" id="WP_346111178.1">
    <property type="nucleotide sequence ID" value="NZ_BONF01000012.1"/>
</dbReference>
<keyword evidence="2" id="KW-0805">Transcription regulation</keyword>
<dbReference type="AlphaFoldDB" id="A0A8J3NK67"/>
<evidence type="ECO:0000259" key="7">
    <source>
        <dbReference type="Pfam" id="PF08281"/>
    </source>
</evidence>
<evidence type="ECO:0000256" key="2">
    <source>
        <dbReference type="ARBA" id="ARBA00023015"/>
    </source>
</evidence>
<dbReference type="Gene3D" id="1.10.1740.10">
    <property type="match status" value="1"/>
</dbReference>
<dbReference type="InterPro" id="IPR036388">
    <property type="entry name" value="WH-like_DNA-bd_sf"/>
</dbReference>
<feature type="domain" description="RNA polymerase sigma factor 70 region 4 type 2" evidence="7">
    <location>
        <begin position="116"/>
        <end position="168"/>
    </location>
</feature>
<dbReference type="Pfam" id="PF08281">
    <property type="entry name" value="Sigma70_r4_2"/>
    <property type="match status" value="1"/>
</dbReference>
<gene>
    <name evidence="8" type="ORF">Cba03nite_25340</name>
</gene>
<feature type="domain" description="RNA polymerase sigma-70 region 2" evidence="6">
    <location>
        <begin position="40"/>
        <end position="94"/>
    </location>
</feature>
<evidence type="ECO:0000313" key="8">
    <source>
        <dbReference type="EMBL" id="GIF81185.1"/>
    </source>
</evidence>
<dbReference type="SUPFAM" id="SSF88659">
    <property type="entry name" value="Sigma3 and sigma4 domains of RNA polymerase sigma factors"/>
    <property type="match status" value="1"/>
</dbReference>
<dbReference type="Pfam" id="PF04542">
    <property type="entry name" value="Sigma70_r2"/>
    <property type="match status" value="1"/>
</dbReference>
<dbReference type="Proteomes" id="UP000601223">
    <property type="component" value="Unassembled WGS sequence"/>
</dbReference>
<dbReference type="InterPro" id="IPR014284">
    <property type="entry name" value="RNA_pol_sigma-70_dom"/>
</dbReference>
<evidence type="ECO:0000256" key="5">
    <source>
        <dbReference type="ARBA" id="ARBA00023163"/>
    </source>
</evidence>
<dbReference type="InterPro" id="IPR013325">
    <property type="entry name" value="RNA_pol_sigma_r2"/>
</dbReference>
<dbReference type="NCBIfam" id="TIGR02983">
    <property type="entry name" value="SigE-fam_strep"/>
    <property type="match status" value="1"/>
</dbReference>
<keyword evidence="5" id="KW-0804">Transcription</keyword>
<evidence type="ECO:0000256" key="1">
    <source>
        <dbReference type="ARBA" id="ARBA00010641"/>
    </source>
</evidence>
<evidence type="ECO:0000313" key="9">
    <source>
        <dbReference type="Proteomes" id="UP000601223"/>
    </source>
</evidence>
<keyword evidence="3" id="KW-0731">Sigma factor</keyword>
<dbReference type="GO" id="GO:0006352">
    <property type="term" value="P:DNA-templated transcription initiation"/>
    <property type="evidence" value="ECO:0007669"/>
    <property type="project" value="InterPro"/>
</dbReference>
<dbReference type="InterPro" id="IPR007627">
    <property type="entry name" value="RNA_pol_sigma70_r2"/>
</dbReference>
<dbReference type="PANTHER" id="PTHR43133:SF50">
    <property type="entry name" value="ECF RNA POLYMERASE SIGMA FACTOR SIGM"/>
    <property type="match status" value="1"/>
</dbReference>
<dbReference type="SUPFAM" id="SSF88946">
    <property type="entry name" value="Sigma2 domain of RNA polymerase sigma factors"/>
    <property type="match status" value="1"/>
</dbReference>
<reference evidence="8 9" key="1">
    <citation type="submission" date="2021-01" db="EMBL/GenBank/DDBJ databases">
        <title>Whole genome shotgun sequence of Catellatospora bangladeshensis NBRC 107357.</title>
        <authorList>
            <person name="Komaki H."/>
            <person name="Tamura T."/>
        </authorList>
    </citation>
    <scope>NUCLEOTIDE SEQUENCE [LARGE SCALE GENOMIC DNA]</scope>
    <source>
        <strain evidence="8 9">NBRC 107357</strain>
    </source>
</reference>
<name>A0A8J3NK67_9ACTN</name>
<dbReference type="GO" id="GO:0003677">
    <property type="term" value="F:DNA binding"/>
    <property type="evidence" value="ECO:0007669"/>
    <property type="project" value="UniProtKB-KW"/>
</dbReference>
<dbReference type="CDD" id="cd06171">
    <property type="entry name" value="Sigma70_r4"/>
    <property type="match status" value="1"/>
</dbReference>
<proteinExistence type="inferred from homology"/>
<dbReference type="EMBL" id="BONF01000012">
    <property type="protein sequence ID" value="GIF81185.1"/>
    <property type="molecule type" value="Genomic_DNA"/>
</dbReference>
<organism evidence="8 9">
    <name type="scientific">Catellatospora bangladeshensis</name>
    <dbReference type="NCBI Taxonomy" id="310355"/>
    <lineage>
        <taxon>Bacteria</taxon>
        <taxon>Bacillati</taxon>
        <taxon>Actinomycetota</taxon>
        <taxon>Actinomycetes</taxon>
        <taxon>Micromonosporales</taxon>
        <taxon>Micromonosporaceae</taxon>
        <taxon>Catellatospora</taxon>
    </lineage>
</organism>
<comment type="similarity">
    <text evidence="1">Belongs to the sigma-70 factor family. ECF subfamily.</text>
</comment>
<dbReference type="NCBIfam" id="TIGR02937">
    <property type="entry name" value="sigma70-ECF"/>
    <property type="match status" value="1"/>
</dbReference>
<evidence type="ECO:0000256" key="4">
    <source>
        <dbReference type="ARBA" id="ARBA00023125"/>
    </source>
</evidence>
<sequence>MTTVSTPHGEVWVASPPAEAGVRDFDEFYAASFTPLSLQLYAYLGDLGEAQDVVQEAFCRAYARWSRISRYDDPVAWVRKVAWNLATSSFRRKRTALNFLRRQREEHFEGPDPDRVALTRALAEIPAQQRRAVVLHYMAQLPVAEIAAQEGVAEGTVKSWLSRGRAALAAQLKKEN</sequence>
<dbReference type="InterPro" id="IPR013324">
    <property type="entry name" value="RNA_pol_sigma_r3/r4-like"/>
</dbReference>
<dbReference type="InterPro" id="IPR014325">
    <property type="entry name" value="RNA_pol_sigma-E_actinobac"/>
</dbReference>
<comment type="caution">
    <text evidence="8">The sequence shown here is derived from an EMBL/GenBank/DDBJ whole genome shotgun (WGS) entry which is preliminary data.</text>
</comment>
<dbReference type="Gene3D" id="1.10.10.10">
    <property type="entry name" value="Winged helix-like DNA-binding domain superfamily/Winged helix DNA-binding domain"/>
    <property type="match status" value="1"/>
</dbReference>